<organism evidence="1 2">
    <name type="scientific">Leucogyrophana mollusca</name>
    <dbReference type="NCBI Taxonomy" id="85980"/>
    <lineage>
        <taxon>Eukaryota</taxon>
        <taxon>Fungi</taxon>
        <taxon>Dikarya</taxon>
        <taxon>Basidiomycota</taxon>
        <taxon>Agaricomycotina</taxon>
        <taxon>Agaricomycetes</taxon>
        <taxon>Agaricomycetidae</taxon>
        <taxon>Boletales</taxon>
        <taxon>Boletales incertae sedis</taxon>
        <taxon>Leucogyrophana</taxon>
    </lineage>
</organism>
<gene>
    <name evidence="1" type="ORF">BV22DRAFT_979408</name>
</gene>
<comment type="caution">
    <text evidence="1">The sequence shown here is derived from an EMBL/GenBank/DDBJ whole genome shotgun (WGS) entry which is preliminary data.</text>
</comment>
<evidence type="ECO:0000313" key="2">
    <source>
        <dbReference type="Proteomes" id="UP000790709"/>
    </source>
</evidence>
<name>A0ACB8BR00_9AGAM</name>
<accession>A0ACB8BR00</accession>
<protein>
    <submittedName>
        <fullName evidence="1">Uncharacterized protein</fullName>
    </submittedName>
</protein>
<dbReference type="Proteomes" id="UP000790709">
    <property type="component" value="Unassembled WGS sequence"/>
</dbReference>
<feature type="non-terminal residue" evidence="1">
    <location>
        <position position="1"/>
    </location>
</feature>
<evidence type="ECO:0000313" key="1">
    <source>
        <dbReference type="EMBL" id="KAH7927956.1"/>
    </source>
</evidence>
<sequence length="309" mass="34021">VFALLSALALAFIAFRSIGLVVIPLVRRDANTYNAPENLFFRTTLGHYAACLVLSNVFISAAGLIEFDWAAQSGIRRGRIWLSSLYSDSANPAPVLMQIGSWSTCFFTVAIGLHTCNSLVFRLRHHHWLSPSVIAIGWVVSAVAALSPLHVEKIYGPVGISCGITSNNHSYAFVLEAFPVILGAVMSLVLYSLIFLVLQGKLRIKGGVKFTFKTQERWSALSDFEEYHRFIGAIAKSMFWWASSLLHYTNAIAFVVFLLPFCVVSLLPLSGVAVPYAADILAHVCCFMLGLVNVALLYNTFRVLSPVFH</sequence>
<keyword evidence="2" id="KW-1185">Reference proteome</keyword>
<reference evidence="1" key="1">
    <citation type="journal article" date="2021" name="New Phytol.">
        <title>Evolutionary innovations through gain and loss of genes in the ectomycorrhizal Boletales.</title>
        <authorList>
            <person name="Wu G."/>
            <person name="Miyauchi S."/>
            <person name="Morin E."/>
            <person name="Kuo A."/>
            <person name="Drula E."/>
            <person name="Varga T."/>
            <person name="Kohler A."/>
            <person name="Feng B."/>
            <person name="Cao Y."/>
            <person name="Lipzen A."/>
            <person name="Daum C."/>
            <person name="Hundley H."/>
            <person name="Pangilinan J."/>
            <person name="Johnson J."/>
            <person name="Barry K."/>
            <person name="LaButti K."/>
            <person name="Ng V."/>
            <person name="Ahrendt S."/>
            <person name="Min B."/>
            <person name="Choi I.G."/>
            <person name="Park H."/>
            <person name="Plett J.M."/>
            <person name="Magnuson J."/>
            <person name="Spatafora J.W."/>
            <person name="Nagy L.G."/>
            <person name="Henrissat B."/>
            <person name="Grigoriev I.V."/>
            <person name="Yang Z.L."/>
            <person name="Xu J."/>
            <person name="Martin F.M."/>
        </authorList>
    </citation>
    <scope>NUCLEOTIDE SEQUENCE</scope>
    <source>
        <strain evidence="1">KUC20120723A-06</strain>
    </source>
</reference>
<proteinExistence type="predicted"/>
<dbReference type="EMBL" id="MU266359">
    <property type="protein sequence ID" value="KAH7927956.1"/>
    <property type="molecule type" value="Genomic_DNA"/>
</dbReference>
<feature type="non-terminal residue" evidence="1">
    <location>
        <position position="309"/>
    </location>
</feature>